<feature type="compositionally biased region" description="Low complexity" evidence="1">
    <location>
        <begin position="687"/>
        <end position="711"/>
    </location>
</feature>
<evidence type="ECO:0000256" key="1">
    <source>
        <dbReference type="SAM" id="MobiDB-lite"/>
    </source>
</evidence>
<feature type="compositionally biased region" description="Pro residues" evidence="1">
    <location>
        <begin position="673"/>
        <end position="686"/>
    </location>
</feature>
<comment type="caution">
    <text evidence="3">The sequence shown here is derived from an EMBL/GenBank/DDBJ whole genome shotgun (WGS) entry which is preliminary data.</text>
</comment>
<feature type="transmembrane region" description="Helical" evidence="2">
    <location>
        <begin position="34"/>
        <end position="52"/>
    </location>
</feature>
<dbReference type="EMBL" id="JAQNDL010000003">
    <property type="protein sequence ID" value="MDC0722058.1"/>
    <property type="molecule type" value="Genomic_DNA"/>
</dbReference>
<feature type="compositionally biased region" description="Low complexity" evidence="1">
    <location>
        <begin position="640"/>
        <end position="651"/>
    </location>
</feature>
<keyword evidence="2" id="KW-0472">Membrane</keyword>
<evidence type="ECO:0000256" key="2">
    <source>
        <dbReference type="SAM" id="Phobius"/>
    </source>
</evidence>
<feature type="compositionally biased region" description="Polar residues" evidence="1">
    <location>
        <begin position="433"/>
        <end position="445"/>
    </location>
</feature>
<sequence length="830" mass="81810">MSDLAPTSAAPPEPARAPLPATSWLRSKRPLASAAARIYVPMAIIAGGLIFAPRGPVFWGLLAGAALWFALFPVFVQGLLGPLERAVMAATPSTAPGLLGALRERRRVRWFAPFAWTAMQEGRLHLVRGEGRASAKALTEAARLAGTMADPPAGIVSAQAHALLIADVPEQARDLLQAQAKRQALGPWDQLHLAAAQLLAGKPRADEVRALLDTAQAALGATPRVLATRALLEQRAGASEPALSALRGAEAGLEAGPDRLAEALVERARRMLRPAVKASEKRARKLEARAGERKDVVKDMSSGAGLKGQAARRSDGAKDMSSGAGPNGQAAAKVASAPRPIEPGEAAVAAPSRGEPAVAGGVMLALPVGAAEDEAERPDGREAEQPRGKRNVRREERRAARRAAKAERRGTARVTSTPPRSATRQAGKPELGSVSSDRSGKTSVTARVEAPAASLGGPVARAGGVGEALREPQGGAETVVGRAAAPAGSSVAVLGDRVEGAGSRVGEARPDASVAGADVLGDRGGSAAGVAGADVLGDRGGSAAGVAGPDVLGDRAGLTAGVAGADVLGDRAGLTGSLSGADVPRDRAGLTAGVAGADVPRDRGAASDSKAGAPSAGALFGHLGAPAQSGPIAGRPETSGPVAAAGVKPPAFSVPLAKPPAVAGLPVGGSPAGRPPLGLPPVPVKSPPAASGPTLPASRPAAPPLAGASMAPPVPVVPGAPLLPPRPAAGAPLPGSRPSAASAPLAASGGSLVPPAFPAAPLVAPPLMPPGGKLSPPVAQAPSVAPPVVSAAAPAAPGPGVEPPAAAGAEDAEWDSLLDALDGAPGPKPL</sequence>
<feature type="compositionally biased region" description="Polar residues" evidence="1">
    <location>
        <begin position="414"/>
        <end position="424"/>
    </location>
</feature>
<feature type="compositionally biased region" description="Low complexity" evidence="1">
    <location>
        <begin position="728"/>
        <end position="754"/>
    </location>
</feature>
<keyword evidence="2" id="KW-1133">Transmembrane helix</keyword>
<feature type="compositionally biased region" description="Pro residues" evidence="1">
    <location>
        <begin position="755"/>
        <end position="769"/>
    </location>
</feature>
<keyword evidence="4" id="KW-1185">Reference proteome</keyword>
<organism evidence="3 4">
    <name type="scientific">Nannocystis bainbridge</name>
    <dbReference type="NCBI Taxonomy" id="2995303"/>
    <lineage>
        <taxon>Bacteria</taxon>
        <taxon>Pseudomonadati</taxon>
        <taxon>Myxococcota</taxon>
        <taxon>Polyangia</taxon>
        <taxon>Nannocystales</taxon>
        <taxon>Nannocystaceae</taxon>
        <taxon>Nannocystis</taxon>
    </lineage>
</organism>
<feature type="compositionally biased region" description="Pro residues" evidence="1">
    <location>
        <begin position="712"/>
        <end position="727"/>
    </location>
</feature>
<feature type="compositionally biased region" description="Basic and acidic residues" evidence="1">
    <location>
        <begin position="278"/>
        <end position="298"/>
    </location>
</feature>
<feature type="region of interest" description="Disordered" evidence="1">
    <location>
        <begin position="592"/>
        <end position="830"/>
    </location>
</feature>
<name>A0ABT5EAW1_9BACT</name>
<feature type="transmembrane region" description="Helical" evidence="2">
    <location>
        <begin position="58"/>
        <end position="80"/>
    </location>
</feature>
<accession>A0ABT5EAW1</accession>
<proteinExistence type="predicted"/>
<feature type="region of interest" description="Disordered" evidence="1">
    <location>
        <begin position="369"/>
        <end position="465"/>
    </location>
</feature>
<feature type="compositionally biased region" description="Low complexity" evidence="1">
    <location>
        <begin position="775"/>
        <end position="795"/>
    </location>
</feature>
<feature type="region of interest" description="Disordered" evidence="1">
    <location>
        <begin position="275"/>
        <end position="337"/>
    </location>
</feature>
<feature type="compositionally biased region" description="Basic and acidic residues" evidence="1">
    <location>
        <begin position="377"/>
        <end position="410"/>
    </location>
</feature>
<evidence type="ECO:0000313" key="3">
    <source>
        <dbReference type="EMBL" id="MDC0722058.1"/>
    </source>
</evidence>
<reference evidence="3 4" key="1">
    <citation type="submission" date="2022-11" db="EMBL/GenBank/DDBJ databases">
        <title>Minimal conservation of predation-associated metabolite biosynthetic gene clusters underscores biosynthetic potential of Myxococcota including descriptions for ten novel species: Archangium lansinium sp. nov., Myxococcus landrumus sp. nov., Nannocystis bai.</title>
        <authorList>
            <person name="Ahearne A."/>
            <person name="Stevens C."/>
            <person name="Dowd S."/>
        </authorList>
    </citation>
    <scope>NUCLEOTIDE SEQUENCE [LARGE SCALE GENOMIC DNA]</scope>
    <source>
        <strain evidence="3 4">BB15-2</strain>
    </source>
</reference>
<gene>
    <name evidence="3" type="ORF">POL25_34445</name>
</gene>
<dbReference type="RefSeq" id="WP_272090554.1">
    <property type="nucleotide sequence ID" value="NZ_JAQNDL010000003.1"/>
</dbReference>
<evidence type="ECO:0000313" key="4">
    <source>
        <dbReference type="Proteomes" id="UP001221686"/>
    </source>
</evidence>
<protein>
    <submittedName>
        <fullName evidence="3">Uncharacterized protein</fullName>
    </submittedName>
</protein>
<dbReference type="Proteomes" id="UP001221686">
    <property type="component" value="Unassembled WGS sequence"/>
</dbReference>
<keyword evidence="2" id="KW-0812">Transmembrane</keyword>